<dbReference type="VEuPathDB" id="VectorBase:HLOH_060265"/>
<evidence type="ECO:0000256" key="1">
    <source>
        <dbReference type="SAM" id="MobiDB-lite"/>
    </source>
</evidence>
<gene>
    <name evidence="3" type="ORF">HPB48_019796</name>
</gene>
<feature type="compositionally biased region" description="Polar residues" evidence="1">
    <location>
        <begin position="820"/>
        <end position="832"/>
    </location>
</feature>
<feature type="compositionally biased region" description="Low complexity" evidence="1">
    <location>
        <begin position="786"/>
        <end position="799"/>
    </location>
</feature>
<feature type="compositionally biased region" description="Basic and acidic residues" evidence="1">
    <location>
        <begin position="404"/>
        <end position="414"/>
    </location>
</feature>
<feature type="compositionally biased region" description="Polar residues" evidence="1">
    <location>
        <begin position="1772"/>
        <end position="1784"/>
    </location>
</feature>
<feature type="compositionally biased region" description="Low complexity" evidence="1">
    <location>
        <begin position="390"/>
        <end position="399"/>
    </location>
</feature>
<feature type="compositionally biased region" description="Polar residues" evidence="1">
    <location>
        <begin position="984"/>
        <end position="993"/>
    </location>
</feature>
<dbReference type="InterPro" id="IPR001849">
    <property type="entry name" value="PH_domain"/>
</dbReference>
<feature type="region of interest" description="Disordered" evidence="1">
    <location>
        <begin position="384"/>
        <end position="452"/>
    </location>
</feature>
<organism evidence="3 4">
    <name type="scientific">Haemaphysalis longicornis</name>
    <name type="common">Bush tick</name>
    <dbReference type="NCBI Taxonomy" id="44386"/>
    <lineage>
        <taxon>Eukaryota</taxon>
        <taxon>Metazoa</taxon>
        <taxon>Ecdysozoa</taxon>
        <taxon>Arthropoda</taxon>
        <taxon>Chelicerata</taxon>
        <taxon>Arachnida</taxon>
        <taxon>Acari</taxon>
        <taxon>Parasitiformes</taxon>
        <taxon>Ixodida</taxon>
        <taxon>Ixodoidea</taxon>
        <taxon>Ixodidae</taxon>
        <taxon>Haemaphysalinae</taxon>
        <taxon>Haemaphysalis</taxon>
    </lineage>
</organism>
<feature type="region of interest" description="Disordered" evidence="1">
    <location>
        <begin position="1986"/>
        <end position="2026"/>
    </location>
</feature>
<evidence type="ECO:0000313" key="3">
    <source>
        <dbReference type="EMBL" id="KAH9372973.1"/>
    </source>
</evidence>
<feature type="compositionally biased region" description="Low complexity" evidence="1">
    <location>
        <begin position="690"/>
        <end position="702"/>
    </location>
</feature>
<feature type="compositionally biased region" description="Polar residues" evidence="1">
    <location>
        <begin position="941"/>
        <end position="958"/>
    </location>
</feature>
<proteinExistence type="predicted"/>
<dbReference type="Gene3D" id="2.30.29.30">
    <property type="entry name" value="Pleckstrin-homology domain (PH domain)/Phosphotyrosine-binding domain (PTB)"/>
    <property type="match status" value="1"/>
</dbReference>
<feature type="region of interest" description="Disordered" evidence="1">
    <location>
        <begin position="1259"/>
        <end position="1297"/>
    </location>
</feature>
<feature type="compositionally biased region" description="Polar residues" evidence="1">
    <location>
        <begin position="1645"/>
        <end position="1654"/>
    </location>
</feature>
<feature type="region of interest" description="Disordered" evidence="1">
    <location>
        <begin position="556"/>
        <end position="601"/>
    </location>
</feature>
<keyword evidence="4" id="KW-1185">Reference proteome</keyword>
<feature type="compositionally biased region" description="Basic and acidic residues" evidence="1">
    <location>
        <begin position="994"/>
        <end position="1013"/>
    </location>
</feature>
<feature type="domain" description="PH" evidence="2">
    <location>
        <begin position="1"/>
        <end position="74"/>
    </location>
</feature>
<accession>A0A9J6GC01</accession>
<name>A0A9J6GC01_HAELO</name>
<evidence type="ECO:0000259" key="2">
    <source>
        <dbReference type="PROSITE" id="PS50003"/>
    </source>
</evidence>
<dbReference type="EMBL" id="JABSTR010000006">
    <property type="protein sequence ID" value="KAH9372973.1"/>
    <property type="molecule type" value="Genomic_DNA"/>
</dbReference>
<feature type="region of interest" description="Disordered" evidence="1">
    <location>
        <begin position="627"/>
        <end position="1068"/>
    </location>
</feature>
<feature type="compositionally biased region" description="Basic and acidic residues" evidence="1">
    <location>
        <begin position="1524"/>
        <end position="1534"/>
    </location>
</feature>
<protein>
    <recommendedName>
        <fullName evidence="2">PH domain-containing protein</fullName>
    </recommendedName>
</protein>
<feature type="region of interest" description="Disordered" evidence="1">
    <location>
        <begin position="2229"/>
        <end position="2265"/>
    </location>
</feature>
<feature type="compositionally biased region" description="Pro residues" evidence="1">
    <location>
        <begin position="159"/>
        <end position="177"/>
    </location>
</feature>
<feature type="region of interest" description="Disordered" evidence="1">
    <location>
        <begin position="1855"/>
        <end position="1932"/>
    </location>
</feature>
<feature type="compositionally biased region" description="Polar residues" evidence="1">
    <location>
        <begin position="731"/>
        <end position="742"/>
    </location>
</feature>
<feature type="compositionally biased region" description="Polar residues" evidence="1">
    <location>
        <begin position="1448"/>
        <end position="1457"/>
    </location>
</feature>
<feature type="region of interest" description="Disordered" evidence="1">
    <location>
        <begin position="78"/>
        <end position="133"/>
    </location>
</feature>
<dbReference type="Proteomes" id="UP000821853">
    <property type="component" value="Chromosome 4"/>
</dbReference>
<feature type="compositionally biased region" description="Basic residues" evidence="1">
    <location>
        <begin position="112"/>
        <end position="122"/>
    </location>
</feature>
<dbReference type="OrthoDB" id="43122at2759"/>
<feature type="compositionally biased region" description="Polar residues" evidence="1">
    <location>
        <begin position="561"/>
        <end position="574"/>
    </location>
</feature>
<feature type="compositionally biased region" description="Polar residues" evidence="1">
    <location>
        <begin position="583"/>
        <end position="593"/>
    </location>
</feature>
<feature type="compositionally biased region" description="Basic and acidic residues" evidence="1">
    <location>
        <begin position="1876"/>
        <end position="1894"/>
    </location>
</feature>
<feature type="compositionally biased region" description="Polar residues" evidence="1">
    <location>
        <begin position="628"/>
        <end position="646"/>
    </location>
</feature>
<feature type="region of interest" description="Disordered" evidence="1">
    <location>
        <begin position="1759"/>
        <end position="1820"/>
    </location>
</feature>
<feature type="compositionally biased region" description="Polar residues" evidence="1">
    <location>
        <begin position="322"/>
        <end position="333"/>
    </location>
</feature>
<feature type="compositionally biased region" description="Basic and acidic residues" evidence="1">
    <location>
        <begin position="845"/>
        <end position="856"/>
    </location>
</feature>
<feature type="compositionally biased region" description="Polar residues" evidence="1">
    <location>
        <begin position="1287"/>
        <end position="1297"/>
    </location>
</feature>
<feature type="region of interest" description="Disordered" evidence="1">
    <location>
        <begin position="1436"/>
        <end position="1484"/>
    </location>
</feature>
<feature type="region of interest" description="Disordered" evidence="1">
    <location>
        <begin position="1590"/>
        <end position="1712"/>
    </location>
</feature>
<dbReference type="OMA" id="ERNKYVA"/>
<feature type="region of interest" description="Disordered" evidence="1">
    <location>
        <begin position="1718"/>
        <end position="1737"/>
    </location>
</feature>
<reference evidence="3 4" key="1">
    <citation type="journal article" date="2020" name="Cell">
        <title>Large-Scale Comparative Analyses of Tick Genomes Elucidate Their Genetic Diversity and Vector Capacities.</title>
        <authorList>
            <consortium name="Tick Genome and Microbiome Consortium (TIGMIC)"/>
            <person name="Jia N."/>
            <person name="Wang J."/>
            <person name="Shi W."/>
            <person name="Du L."/>
            <person name="Sun Y."/>
            <person name="Zhan W."/>
            <person name="Jiang J.F."/>
            <person name="Wang Q."/>
            <person name="Zhang B."/>
            <person name="Ji P."/>
            <person name="Bell-Sakyi L."/>
            <person name="Cui X.M."/>
            <person name="Yuan T.T."/>
            <person name="Jiang B.G."/>
            <person name="Yang W.F."/>
            <person name="Lam T.T."/>
            <person name="Chang Q.C."/>
            <person name="Ding S.J."/>
            <person name="Wang X.J."/>
            <person name="Zhu J.G."/>
            <person name="Ruan X.D."/>
            <person name="Zhao L."/>
            <person name="Wei J.T."/>
            <person name="Ye R.Z."/>
            <person name="Que T.C."/>
            <person name="Du C.H."/>
            <person name="Zhou Y.H."/>
            <person name="Cheng J.X."/>
            <person name="Dai P.F."/>
            <person name="Guo W.B."/>
            <person name="Han X.H."/>
            <person name="Huang E.J."/>
            <person name="Li L.F."/>
            <person name="Wei W."/>
            <person name="Gao Y.C."/>
            <person name="Liu J.Z."/>
            <person name="Shao H.Z."/>
            <person name="Wang X."/>
            <person name="Wang C.C."/>
            <person name="Yang T.C."/>
            <person name="Huo Q.B."/>
            <person name="Li W."/>
            <person name="Chen H.Y."/>
            <person name="Chen S.E."/>
            <person name="Zhou L.G."/>
            <person name="Ni X.B."/>
            <person name="Tian J.H."/>
            <person name="Sheng Y."/>
            <person name="Liu T."/>
            <person name="Pan Y.S."/>
            <person name="Xia L.Y."/>
            <person name="Li J."/>
            <person name="Zhao F."/>
            <person name="Cao W.C."/>
        </authorList>
    </citation>
    <scope>NUCLEOTIDE SEQUENCE [LARGE SCALE GENOMIC DNA]</scope>
    <source>
        <strain evidence="3">HaeL-2018</strain>
    </source>
</reference>
<feature type="region of interest" description="Disordered" evidence="1">
    <location>
        <begin position="1193"/>
        <end position="1228"/>
    </location>
</feature>
<feature type="region of interest" description="Disordered" evidence="1">
    <location>
        <begin position="2041"/>
        <end position="2065"/>
    </location>
</feature>
<feature type="region of interest" description="Disordered" evidence="1">
    <location>
        <begin position="1524"/>
        <end position="1557"/>
    </location>
</feature>
<dbReference type="SUPFAM" id="SSF50729">
    <property type="entry name" value="PH domain-like"/>
    <property type="match status" value="1"/>
</dbReference>
<feature type="compositionally biased region" description="Basic and acidic residues" evidence="1">
    <location>
        <begin position="2041"/>
        <end position="2054"/>
    </location>
</feature>
<sequence>MRKRFNFLSGPEEEKCLGSILLPSYKIRPCTADDKVSLKHSFVAEHQNTKTYYFAAENNSGMCQWMNAMSLASLVQKDTDRTHQAMPPRGAPQPGSAQGFPPDYPFPQHAAPQRHHPQHHPQRPSDESFEVEAYSWRGSREQLPEQRRAVPVLVHPQPYLRPAPPTTRCPTATPVPPRLTERFRPAGAYDGYYEGYDFYGPQEPLPAYAGRPVSAHYGDHAASQLMRPRSADFLERDDDGGEDGELYFRKRSAPAVAAKPRPKSSMAHCDWEDEEDAKGVAWDITSKGSSSSSGGLAPWRRWRRGARFTTSRGWREPCQAKTVATSEETTQSKKAAHKEQSMKRLLEWKQRMLQSPLCKKPGQQQQQQPKHPVPSSLELQSAVLRKTPAPESSSSSSMPPERPPLPEEYRRRASEGCPRPLDASPLGEAGPGGRFFAGGEHTRGTPVGRAVDSSSRFCNCDEPRCLRRLSLLLLSFVTHGYVSLLLSHFVCLHTHPFPICFISSNAPIKEHAKVSPTRYNDSPDYVNLRNLRCDPEFFHEKQSAASYAPPAAQAQKPLRSCLSQSSGNARQSPSQRERRDSDWNQSPTRTAQPNAGFEGERMPNFHYRDAEKAAHSRDFSPSIRVYSGQESCRSPNDQFRDAQSTGHPHAFNRDGRGSSTEAKLQSPNNQHPEAQNTRRQHAFSPDGHGSSSEENSRSPNSRYPDAQDTSRPHTFSPDSRSYSSVEKSRSQNNQYPDAQGTSRPHAFSPDGHSYSNGEQSRSPNSQYQDTRDASHLQAFNKGGHGYSSEENSQSPSNQYRDAQGMGHSQVFSPDSRAHSNEGNGRLANNQYRDAQGMGHSQAFSRDGRAHSNEENGRLPNNQYREAQCANRPHAFSPNGQGHSSEENSRSPNKEYQDAQGHPRAFSPDGRGYPTENNNSQVYQEKDSSALYDSSYIRSDRQLSPTNILVQRGRQSAATSHAPANREWPQHTVNQWPEAREGSYTLPTSPSSRVQQREDDSVFLEEKGRPDGRAYGEAGGSRGGARGMPRQHSMRLSSSEERNSDHSNTFPRSDQGVRSPPRSASSQDKLYGNADMWRNREGSASSSLASRPAVKRSEEEAFCIKKEDYYRASQMFYPRQPASKTLLGSLSDSQALAWELDKDVGLPLPDNLDLSFQSTSNNSVFEASCECQTPGDQSPELFQGTLRPNRTYVRDRQPPAGAAQMPKDSGQGEAKFDDSTEVKTPVGNSNFEEMRSVYQRKKEAPPTNIVQDRIKCFEPKADASSKPTDHDQESWEAGQKQQLGERYASTSGIGESQQDVELRATADAAKFDSLAKYGSTSILASLHRSAELMKDRDQLSKEEKLWQEPALKADTLSMLRHRPQQPPPSAALQKPPEAHYLPMGWLASEADYVSMNVDLSPGCSLDEEPVYNEPVLPGPSYAQDSYGKLSLTCQALKGEGSGSSSDGSTENIYEQVQQAPDGPRSKAYSSLTNDTSKLESPPVYEEPYGLMSSKCEAEVPEKPKSHELFLKDGSKQLVRKAIPDLLHHEEVKDSGASDADDEASRADFDTATSSLPSYQKEVLSDHISSLPLRLPTQPYLPVYSAHATKYSFKKDRKSEGTGSGVPSANSSLKEPEKSSLGPPSKFVSFAETAGPSSKLAPEAQPKVSSYQTEMRPTSIGLLKNLEGDTSSSEAGSSLASSVAKTSSADTALQGSSAQGSFNQVSSPLLSTAPDVLPSEVRSVVSESNSNKAQNSSSSAAPYYYSDIFGDKLGMIGSLAARPSSQQSRAAPNMLNNTRDVTSISPPSKDHVGRKVNKISTPAGLSISHTRTRSEPQSTADLESTLRGLLHPANTRKFSDAERNKYVAGHTLEKTSHMSRSVLCHMRSKQASETSQAKSEERAGASSGHDSEEQARSRSPGRMLQGRLSRSLEDIIDNPPADSHATRSKTPVIPCQDEPYYENVGFGSAPVWAALGHPVGQLTSEQRVRTPTADLLPVGSLSASLGSLKLSSPEHREPSFSSSSHNPHGDPGKRCWSNDFQKSSAQGDHYRHSVDNLHVRGKDFVQPKNSPEKDPEPASPSTASLSHSISAGDLLGKSHEELVLLLIQLRRSQSNLLGCQVQVKEELHELKQQLVQSGAQSSAADVQRLVGLQRSLNELTRNLDLTHPLISLVENMVKLGSLYNIAGTNKQEKRLDEDEDYRYEDTYADTLEAETLEKQQQLIEKEILHIQSMLAESTSVSVGELRRSKAGSTSAASIYPEDKPQSVAKSPESKTSPTGSLPERKRHQKTYYETDLDSSVTSNLALYSRPSSLCDVVTAADVEMGLVLFFPTCTASV</sequence>
<feature type="compositionally biased region" description="Basic and acidic residues" evidence="1">
    <location>
        <begin position="1259"/>
        <end position="1272"/>
    </location>
</feature>
<feature type="compositionally biased region" description="Polar residues" evidence="1">
    <location>
        <begin position="753"/>
        <end position="768"/>
    </location>
</feature>
<dbReference type="InterPro" id="IPR011993">
    <property type="entry name" value="PH-like_dom_sf"/>
</dbReference>
<feature type="compositionally biased region" description="Low complexity" evidence="1">
    <location>
        <begin position="1759"/>
        <end position="1770"/>
    </location>
</feature>
<feature type="region of interest" description="Disordered" evidence="1">
    <location>
        <begin position="310"/>
        <end position="341"/>
    </location>
</feature>
<comment type="caution">
    <text evidence="3">The sequence shown here is derived from an EMBL/GenBank/DDBJ whole genome shotgun (WGS) entry which is preliminary data.</text>
</comment>
<feature type="compositionally biased region" description="Low complexity" evidence="1">
    <location>
        <begin position="1669"/>
        <end position="1687"/>
    </location>
</feature>
<feature type="compositionally biased region" description="Basic and acidic residues" evidence="1">
    <location>
        <begin position="883"/>
        <end position="896"/>
    </location>
</feature>
<feature type="compositionally biased region" description="Polar residues" evidence="1">
    <location>
        <begin position="1688"/>
        <end position="1708"/>
    </location>
</feature>
<feature type="compositionally biased region" description="Gly residues" evidence="1">
    <location>
        <begin position="1016"/>
        <end position="1025"/>
    </location>
</feature>
<feature type="region of interest" description="Disordered" evidence="1">
    <location>
        <begin position="158"/>
        <end position="182"/>
    </location>
</feature>
<feature type="compositionally biased region" description="Polar residues" evidence="1">
    <location>
        <begin position="657"/>
        <end position="677"/>
    </location>
</feature>
<dbReference type="PROSITE" id="PS50003">
    <property type="entry name" value="PH_DOMAIN"/>
    <property type="match status" value="1"/>
</dbReference>
<evidence type="ECO:0000313" key="4">
    <source>
        <dbReference type="Proteomes" id="UP000821853"/>
    </source>
</evidence>
<feature type="compositionally biased region" description="Polar residues" evidence="1">
    <location>
        <begin position="707"/>
        <end position="718"/>
    </location>
</feature>